<dbReference type="Pfam" id="PF00581">
    <property type="entry name" value="Rhodanese"/>
    <property type="match status" value="1"/>
</dbReference>
<name>A0A7I9VLP8_9BACT</name>
<dbReference type="AlphaFoldDB" id="A0A7I9VLP8"/>
<feature type="domain" description="Rhodanese" evidence="2">
    <location>
        <begin position="31"/>
        <end position="89"/>
    </location>
</feature>
<feature type="chain" id="PRO_5029561713" description="Rhodanese domain-containing protein" evidence="1">
    <location>
        <begin position="24"/>
        <end position="91"/>
    </location>
</feature>
<dbReference type="Gene3D" id="3.40.250.10">
    <property type="entry name" value="Rhodanese-like domain"/>
    <property type="match status" value="1"/>
</dbReference>
<evidence type="ECO:0000256" key="1">
    <source>
        <dbReference type="SAM" id="SignalP"/>
    </source>
</evidence>
<protein>
    <recommendedName>
        <fullName evidence="2">Rhodanese domain-containing protein</fullName>
    </recommendedName>
</protein>
<dbReference type="RefSeq" id="WP_176064795.1">
    <property type="nucleotide sequence ID" value="NZ_BJTG01000004.1"/>
</dbReference>
<dbReference type="SUPFAM" id="SSF52821">
    <property type="entry name" value="Rhodanese/Cell cycle control phosphatase"/>
    <property type="match status" value="1"/>
</dbReference>
<gene>
    <name evidence="3" type="ORF">AMYX_20770</name>
</gene>
<dbReference type="InterPro" id="IPR001763">
    <property type="entry name" value="Rhodanese-like_dom"/>
</dbReference>
<accession>A0A7I9VLP8</accession>
<dbReference type="Proteomes" id="UP000503640">
    <property type="component" value="Unassembled WGS sequence"/>
</dbReference>
<evidence type="ECO:0000313" key="4">
    <source>
        <dbReference type="Proteomes" id="UP000503640"/>
    </source>
</evidence>
<keyword evidence="1" id="KW-0732">Signal</keyword>
<feature type="signal peptide" evidence="1">
    <location>
        <begin position="1"/>
        <end position="23"/>
    </location>
</feature>
<keyword evidence="4" id="KW-1185">Reference proteome</keyword>
<dbReference type="InterPro" id="IPR036873">
    <property type="entry name" value="Rhodanese-like_dom_sf"/>
</dbReference>
<organism evidence="3 4">
    <name type="scientific">Anaeromyxobacter diazotrophicus</name>
    <dbReference type="NCBI Taxonomy" id="2590199"/>
    <lineage>
        <taxon>Bacteria</taxon>
        <taxon>Pseudomonadati</taxon>
        <taxon>Myxococcota</taxon>
        <taxon>Myxococcia</taxon>
        <taxon>Myxococcales</taxon>
        <taxon>Cystobacterineae</taxon>
        <taxon>Anaeromyxobacteraceae</taxon>
        <taxon>Anaeromyxobacter</taxon>
    </lineage>
</organism>
<sequence>MIRFRLAAALALAALALPSLPRASEPFQLVSAAQVERMMKAKDVKVYDVNIDELWERYHLPGAVHVGNRPLDTLLPTDKATRLVFYCSGPK</sequence>
<reference evidence="4" key="1">
    <citation type="journal article" date="2020" name="Appl. Environ. Microbiol.">
        <title>Diazotrophic Anaeromyxobacter Isolates from Soils.</title>
        <authorList>
            <person name="Masuda Y."/>
            <person name="Yamanaka H."/>
            <person name="Xu Z.X."/>
            <person name="Shiratori Y."/>
            <person name="Aono T."/>
            <person name="Amachi S."/>
            <person name="Senoo K."/>
            <person name="Itoh H."/>
        </authorList>
    </citation>
    <scope>NUCLEOTIDE SEQUENCE [LARGE SCALE GENOMIC DNA]</scope>
    <source>
        <strain evidence="4">R267</strain>
    </source>
</reference>
<evidence type="ECO:0000259" key="2">
    <source>
        <dbReference type="Pfam" id="PF00581"/>
    </source>
</evidence>
<evidence type="ECO:0000313" key="3">
    <source>
        <dbReference type="EMBL" id="GEJ57336.1"/>
    </source>
</evidence>
<comment type="caution">
    <text evidence="3">The sequence shown here is derived from an EMBL/GenBank/DDBJ whole genome shotgun (WGS) entry which is preliminary data.</text>
</comment>
<proteinExistence type="predicted"/>
<dbReference type="EMBL" id="BJTG01000004">
    <property type="protein sequence ID" value="GEJ57336.1"/>
    <property type="molecule type" value="Genomic_DNA"/>
</dbReference>